<comment type="similarity">
    <text evidence="2">Belongs to the methyltransferase superfamily. Trimethylguanosine synthase family.</text>
</comment>
<sequence length="264" mass="29169">MEGRRVAARLSPKSTQLAEEKTGRKRRITPEKTSTKTIHEKQARQINQQAGEGPRDEVVDDLASSSSTSSSVCLLRDLSTVSSCTTNMSGSPSVIPLPPRSSSPFPVQRRPEDKAFAAATRDNRFGEDTRLVILPSAFSPPLEQAVAVEASRGVHLPFHSSRRVRKKRRLEALTRGTKEDPRRQEIFHRYDEGIKMDADMWWSATPEDVAVQIAARCSCPLLWDGFGGIGGNAVHFARGFCGLVIASEISPERVRMAQHNVSIH</sequence>
<dbReference type="OrthoDB" id="194443at2759"/>
<dbReference type="GO" id="GO:0071164">
    <property type="term" value="F:RNA cap trimethylguanosine synthase activity"/>
    <property type="evidence" value="ECO:0007669"/>
    <property type="project" value="TreeGrafter"/>
</dbReference>
<organism evidence="9 10">
    <name type="scientific">Cystoisospora suis</name>
    <dbReference type="NCBI Taxonomy" id="483139"/>
    <lineage>
        <taxon>Eukaryota</taxon>
        <taxon>Sar</taxon>
        <taxon>Alveolata</taxon>
        <taxon>Apicomplexa</taxon>
        <taxon>Conoidasida</taxon>
        <taxon>Coccidia</taxon>
        <taxon>Eucoccidiorida</taxon>
        <taxon>Eimeriorina</taxon>
        <taxon>Sarcocystidae</taxon>
        <taxon>Cystoisospora</taxon>
    </lineage>
</organism>
<dbReference type="EMBL" id="MIGC01003433">
    <property type="protein sequence ID" value="PHJ19460.1"/>
    <property type="molecule type" value="Genomic_DNA"/>
</dbReference>
<dbReference type="RefSeq" id="XP_067921160.1">
    <property type="nucleotide sequence ID" value="XM_068066859.1"/>
</dbReference>
<proteinExistence type="inferred from homology"/>
<dbReference type="AlphaFoldDB" id="A0A2C6KG47"/>
<dbReference type="GO" id="GO:0005634">
    <property type="term" value="C:nucleus"/>
    <property type="evidence" value="ECO:0007669"/>
    <property type="project" value="TreeGrafter"/>
</dbReference>
<name>A0A2C6KG47_9APIC</name>
<dbReference type="InterPro" id="IPR029063">
    <property type="entry name" value="SAM-dependent_MTases_sf"/>
</dbReference>
<evidence type="ECO:0000256" key="1">
    <source>
        <dbReference type="ARBA" id="ARBA00018517"/>
    </source>
</evidence>
<dbReference type="Gene3D" id="3.40.50.150">
    <property type="entry name" value="Vaccinia Virus protein VP39"/>
    <property type="match status" value="1"/>
</dbReference>
<evidence type="ECO:0000256" key="6">
    <source>
        <dbReference type="ARBA" id="ARBA00049075"/>
    </source>
</evidence>
<feature type="compositionally biased region" description="Basic and acidic residues" evidence="8">
    <location>
        <begin position="18"/>
        <end position="43"/>
    </location>
</feature>
<comment type="catalytic activity">
    <reaction evidence="6">
        <text>a 5'-end (N(7)-methyl 5'-triphosphoguanosine)-ribonucleoside in snRNA + S-adenosyl-L-methionine = a 5'-end (N(2),N(7)-dimethyl 5'-triphosphoguanosine)-ribonucleoside in snRNA + S-adenosyl-L-homocysteine + H(+)</text>
        <dbReference type="Rhea" id="RHEA:78471"/>
        <dbReference type="Rhea" id="RHEA-COMP:19085"/>
        <dbReference type="Rhea" id="RHEA-COMP:19087"/>
        <dbReference type="ChEBI" id="CHEBI:15378"/>
        <dbReference type="ChEBI" id="CHEBI:57856"/>
        <dbReference type="ChEBI" id="CHEBI:59789"/>
        <dbReference type="ChEBI" id="CHEBI:156461"/>
        <dbReference type="ChEBI" id="CHEBI:172880"/>
    </reaction>
    <physiologicalReaction direction="left-to-right" evidence="6">
        <dbReference type="Rhea" id="RHEA:78472"/>
    </physiologicalReaction>
</comment>
<feature type="region of interest" description="Disordered" evidence="8">
    <location>
        <begin position="87"/>
        <end position="108"/>
    </location>
</feature>
<comment type="caution">
    <text evidence="9">The sequence shown here is derived from an EMBL/GenBank/DDBJ whole genome shotgun (WGS) entry which is preliminary data.</text>
</comment>
<reference evidence="9 10" key="1">
    <citation type="journal article" date="2017" name="Int. J. Parasitol.">
        <title>The genome of the protozoan parasite Cystoisospora suis and a reverse vaccinology approach to identify vaccine candidates.</title>
        <authorList>
            <person name="Palmieri N."/>
            <person name="Shrestha A."/>
            <person name="Ruttkowski B."/>
            <person name="Beck T."/>
            <person name="Vogl C."/>
            <person name="Tomley F."/>
            <person name="Blake D.P."/>
            <person name="Joachim A."/>
        </authorList>
    </citation>
    <scope>NUCLEOTIDE SEQUENCE [LARGE SCALE GENOMIC DNA]</scope>
    <source>
        <strain evidence="9 10">Wien I</strain>
    </source>
</reference>
<comment type="catalytic activity">
    <reaction evidence="3">
        <text>a 5'-end (N(2),N(7)-dimethyl 5'-triphosphoguanosine)-ribonucleoside in snoRNA + S-adenosyl-L-methionine = a 5'-end (N(2),N(2),N(7)-trimethyl 5'-triphosphoguanosine)-ribonucleoside in snoRNA + S-adenosyl-L-homocysteine + H(+)</text>
        <dbReference type="Rhea" id="RHEA:78507"/>
        <dbReference type="Rhea" id="RHEA-COMP:19088"/>
        <dbReference type="Rhea" id="RHEA-COMP:19090"/>
        <dbReference type="ChEBI" id="CHEBI:15378"/>
        <dbReference type="ChEBI" id="CHEBI:57856"/>
        <dbReference type="ChEBI" id="CHEBI:59789"/>
        <dbReference type="ChEBI" id="CHEBI:167623"/>
        <dbReference type="ChEBI" id="CHEBI:172880"/>
    </reaction>
    <physiologicalReaction direction="left-to-right" evidence="3">
        <dbReference type="Rhea" id="RHEA:78508"/>
    </physiologicalReaction>
</comment>
<keyword evidence="10" id="KW-1185">Reference proteome</keyword>
<feature type="region of interest" description="Disordered" evidence="8">
    <location>
        <begin position="1"/>
        <end position="63"/>
    </location>
</feature>
<evidence type="ECO:0000313" key="9">
    <source>
        <dbReference type="EMBL" id="PHJ19460.1"/>
    </source>
</evidence>
<evidence type="ECO:0000313" key="10">
    <source>
        <dbReference type="Proteomes" id="UP000221165"/>
    </source>
</evidence>
<accession>A0A2C6KG47</accession>
<keyword evidence="9" id="KW-0489">Methyltransferase</keyword>
<comment type="catalytic activity">
    <reaction evidence="5">
        <text>a 5'-end (N(2),N(7)-dimethyl 5'-triphosphoguanosine)-ribonucleoside in snRNA + S-adenosyl-L-methionine = a 5'-end (N(2),N(2),N(7)-trimethyl 5'-triphosphoguanosine)-ribonucleoside in snRNA + S-adenosyl-L-homocysteine + H(+)</text>
        <dbReference type="Rhea" id="RHEA:78479"/>
        <dbReference type="Rhea" id="RHEA-COMP:19087"/>
        <dbReference type="Rhea" id="RHEA-COMP:19089"/>
        <dbReference type="ChEBI" id="CHEBI:15378"/>
        <dbReference type="ChEBI" id="CHEBI:57856"/>
        <dbReference type="ChEBI" id="CHEBI:59789"/>
        <dbReference type="ChEBI" id="CHEBI:167623"/>
        <dbReference type="ChEBI" id="CHEBI:172880"/>
    </reaction>
    <physiologicalReaction direction="left-to-right" evidence="5">
        <dbReference type="Rhea" id="RHEA:78480"/>
    </physiologicalReaction>
</comment>
<dbReference type="InterPro" id="IPR019012">
    <property type="entry name" value="RNA_cap_Gua-N2-MeTrfase"/>
</dbReference>
<keyword evidence="9" id="KW-0808">Transferase</keyword>
<dbReference type="PANTHER" id="PTHR14741">
    <property type="entry name" value="S-ADENOSYLMETHIONINE-DEPENDENT METHYLTRANSFERASE RELATED"/>
    <property type="match status" value="1"/>
</dbReference>
<evidence type="ECO:0000256" key="2">
    <source>
        <dbReference type="ARBA" id="ARBA00025783"/>
    </source>
</evidence>
<dbReference type="Pfam" id="PF09445">
    <property type="entry name" value="Methyltransf_15"/>
    <property type="match status" value="1"/>
</dbReference>
<dbReference type="SUPFAM" id="SSF53335">
    <property type="entry name" value="S-adenosyl-L-methionine-dependent methyltransferases"/>
    <property type="match status" value="1"/>
</dbReference>
<evidence type="ECO:0000256" key="8">
    <source>
        <dbReference type="SAM" id="MobiDB-lite"/>
    </source>
</evidence>
<evidence type="ECO:0000256" key="3">
    <source>
        <dbReference type="ARBA" id="ARBA00047418"/>
    </source>
</evidence>
<feature type="non-terminal residue" evidence="9">
    <location>
        <position position="264"/>
    </location>
</feature>
<evidence type="ECO:0000256" key="7">
    <source>
        <dbReference type="ARBA" id="ARBA00049790"/>
    </source>
</evidence>
<protein>
    <recommendedName>
        <fullName evidence="1">Trimethylguanosine synthase</fullName>
    </recommendedName>
    <alternativeName>
        <fullName evidence="7">Cap-specific guanine-N(2) methyltransferase</fullName>
    </alternativeName>
</protein>
<dbReference type="Proteomes" id="UP000221165">
    <property type="component" value="Unassembled WGS sequence"/>
</dbReference>
<comment type="catalytic activity">
    <reaction evidence="4">
        <text>a 5'-end (N(7)-methyl 5'-triphosphoguanosine)-ribonucleoside in snoRNA + S-adenosyl-L-methionine = a 5'-end (N(2),N(7)-dimethyl 5'-triphosphoguanosine)-ribonucleoside in snoRNA + S-adenosyl-L-homocysteine + H(+)</text>
        <dbReference type="Rhea" id="RHEA:78475"/>
        <dbReference type="Rhea" id="RHEA-COMP:19086"/>
        <dbReference type="Rhea" id="RHEA-COMP:19088"/>
        <dbReference type="ChEBI" id="CHEBI:15378"/>
        <dbReference type="ChEBI" id="CHEBI:57856"/>
        <dbReference type="ChEBI" id="CHEBI:59789"/>
        <dbReference type="ChEBI" id="CHEBI:156461"/>
        <dbReference type="ChEBI" id="CHEBI:172880"/>
    </reaction>
    <physiologicalReaction direction="left-to-right" evidence="4">
        <dbReference type="Rhea" id="RHEA:78476"/>
    </physiologicalReaction>
</comment>
<evidence type="ECO:0000256" key="4">
    <source>
        <dbReference type="ARBA" id="ARBA00048740"/>
    </source>
</evidence>
<dbReference type="PANTHER" id="PTHR14741:SF32">
    <property type="entry name" value="TRIMETHYLGUANOSINE SYNTHASE"/>
    <property type="match status" value="1"/>
</dbReference>
<dbReference type="GeneID" id="94430070"/>
<evidence type="ECO:0000256" key="5">
    <source>
        <dbReference type="ARBA" id="ARBA00048763"/>
    </source>
</evidence>
<dbReference type="VEuPathDB" id="ToxoDB:CSUI_006706"/>
<gene>
    <name evidence="9" type="ORF">CSUI_006706</name>
</gene>